<evidence type="ECO:0000256" key="2">
    <source>
        <dbReference type="ARBA" id="ARBA00008066"/>
    </source>
</evidence>
<feature type="transmembrane region" description="Helical" evidence="7">
    <location>
        <begin position="378"/>
        <end position="403"/>
    </location>
</feature>
<feature type="transmembrane region" description="Helical" evidence="7">
    <location>
        <begin position="451"/>
        <end position="475"/>
    </location>
</feature>
<feature type="transmembrane region" description="Helical" evidence="7">
    <location>
        <begin position="336"/>
        <end position="358"/>
    </location>
</feature>
<feature type="transmembrane region" description="Helical" evidence="7">
    <location>
        <begin position="487"/>
        <end position="519"/>
    </location>
</feature>
<comment type="subcellular location">
    <subcellularLocation>
        <location evidence="1">Membrane</location>
        <topology evidence="1">Multi-pass membrane protein</topology>
    </subcellularLocation>
</comment>
<feature type="transmembrane region" description="Helical" evidence="7">
    <location>
        <begin position="257"/>
        <end position="278"/>
    </location>
</feature>
<dbReference type="Proteomes" id="UP000813385">
    <property type="component" value="Unassembled WGS sequence"/>
</dbReference>
<evidence type="ECO:0000259" key="8">
    <source>
        <dbReference type="Pfam" id="PF01490"/>
    </source>
</evidence>
<feature type="transmembrane region" description="Helical" evidence="7">
    <location>
        <begin position="147"/>
        <end position="171"/>
    </location>
</feature>
<keyword evidence="4 7" id="KW-1133">Transmembrane helix</keyword>
<feature type="transmembrane region" description="Helical" evidence="7">
    <location>
        <begin position="298"/>
        <end position="324"/>
    </location>
</feature>
<proteinExistence type="inferred from homology"/>
<name>A0A8K0TBU9_9PEZI</name>
<sequence length="538" mass="58278">MASDPRYDGAAPNMVSDPRYDGTNMNNSHRADYAFNAEPGAMEAQQDTLSPHPLAPQDSTVKPPVDGVMNGQGYESESTLPIDGRHSYQTTEKRRSETEGQVGNLFDQGGKNYRTVGRWMSGIILITNQVGIGILSLPAALQTLGLVPGIIAIIGLGLLSTYTAYVLLQFYRKHPHVVNVPDMARIVGGPILEAIVGIGMFLNLIFTGASISVTVSVALNSMSDHALCTAGFSGIACIAFWLLCLPRKFSFVAKVGIPSTISILVSVLIVMIALGVSGPSNAEESNPDIDIIIVGSPTFIEGLTSCLNICYAYAGNVGFVSYMAEMQNPSKDFVPALFILQGFSIPLYVIVAIVIYTLSGQYTRSPSLGSAPIVPAKIAYGIVLPCLLATGMVFGHTAIKYLYVVIMKKLRATDEITSRTRKSWGVWVGCATFYWVGSFIMANAIPIFDSILSISSSTLIAWFTFGISAVFWFHLNWHRLFANWKKIALTIVNTLILVQALFMNSAGTWAAVVGLINIFNDPDYEIERPFTCADNSIF</sequence>
<evidence type="ECO:0000256" key="5">
    <source>
        <dbReference type="ARBA" id="ARBA00023136"/>
    </source>
</evidence>
<evidence type="ECO:0000256" key="1">
    <source>
        <dbReference type="ARBA" id="ARBA00004141"/>
    </source>
</evidence>
<reference evidence="9" key="1">
    <citation type="journal article" date="2021" name="Nat. Commun.">
        <title>Genetic determinants of endophytism in the Arabidopsis root mycobiome.</title>
        <authorList>
            <person name="Mesny F."/>
            <person name="Miyauchi S."/>
            <person name="Thiergart T."/>
            <person name="Pickel B."/>
            <person name="Atanasova L."/>
            <person name="Karlsson M."/>
            <person name="Huettel B."/>
            <person name="Barry K.W."/>
            <person name="Haridas S."/>
            <person name="Chen C."/>
            <person name="Bauer D."/>
            <person name="Andreopoulos W."/>
            <person name="Pangilinan J."/>
            <person name="LaButti K."/>
            <person name="Riley R."/>
            <person name="Lipzen A."/>
            <person name="Clum A."/>
            <person name="Drula E."/>
            <person name="Henrissat B."/>
            <person name="Kohler A."/>
            <person name="Grigoriev I.V."/>
            <person name="Martin F.M."/>
            <person name="Hacquard S."/>
        </authorList>
    </citation>
    <scope>NUCLEOTIDE SEQUENCE</scope>
    <source>
        <strain evidence="9">MPI-CAGE-AT-0016</strain>
    </source>
</reference>
<feature type="region of interest" description="Disordered" evidence="6">
    <location>
        <begin position="1"/>
        <end position="103"/>
    </location>
</feature>
<dbReference type="Pfam" id="PF01490">
    <property type="entry name" value="Aa_trans"/>
    <property type="match status" value="1"/>
</dbReference>
<comment type="similarity">
    <text evidence="2">Belongs to the amino acid/polyamine transporter 2 family.</text>
</comment>
<comment type="caution">
    <text evidence="9">The sequence shown here is derived from an EMBL/GenBank/DDBJ whole genome shotgun (WGS) entry which is preliminary data.</text>
</comment>
<feature type="compositionally biased region" description="Basic and acidic residues" evidence="6">
    <location>
        <begin position="83"/>
        <end position="98"/>
    </location>
</feature>
<dbReference type="PANTHER" id="PTHR22950:SF479">
    <property type="entry name" value="AMINO ACID TRANSPORTER (EUROFUNG)-RELATED"/>
    <property type="match status" value="1"/>
</dbReference>
<dbReference type="EMBL" id="JAGPXD010000004">
    <property type="protein sequence ID" value="KAH7358722.1"/>
    <property type="molecule type" value="Genomic_DNA"/>
</dbReference>
<dbReference type="InterPro" id="IPR013057">
    <property type="entry name" value="AA_transpt_TM"/>
</dbReference>
<feature type="domain" description="Amino acid transporter transmembrane" evidence="8">
    <location>
        <begin position="117"/>
        <end position="510"/>
    </location>
</feature>
<evidence type="ECO:0000313" key="9">
    <source>
        <dbReference type="EMBL" id="KAH7358722.1"/>
    </source>
</evidence>
<gene>
    <name evidence="9" type="ORF">B0T11DRAFT_299745</name>
</gene>
<evidence type="ECO:0000256" key="4">
    <source>
        <dbReference type="ARBA" id="ARBA00022989"/>
    </source>
</evidence>
<dbReference type="PANTHER" id="PTHR22950">
    <property type="entry name" value="AMINO ACID TRANSPORTER"/>
    <property type="match status" value="1"/>
</dbReference>
<evidence type="ECO:0000256" key="3">
    <source>
        <dbReference type="ARBA" id="ARBA00022692"/>
    </source>
</evidence>
<keyword evidence="10" id="KW-1185">Reference proteome</keyword>
<feature type="transmembrane region" description="Helical" evidence="7">
    <location>
        <begin position="424"/>
        <end position="445"/>
    </location>
</feature>
<feature type="transmembrane region" description="Helical" evidence="7">
    <location>
        <begin position="191"/>
        <end position="219"/>
    </location>
</feature>
<keyword evidence="5 7" id="KW-0472">Membrane</keyword>
<organism evidence="9 10">
    <name type="scientific">Plectosphaerella cucumerina</name>
    <dbReference type="NCBI Taxonomy" id="40658"/>
    <lineage>
        <taxon>Eukaryota</taxon>
        <taxon>Fungi</taxon>
        <taxon>Dikarya</taxon>
        <taxon>Ascomycota</taxon>
        <taxon>Pezizomycotina</taxon>
        <taxon>Sordariomycetes</taxon>
        <taxon>Hypocreomycetidae</taxon>
        <taxon>Glomerellales</taxon>
        <taxon>Plectosphaerellaceae</taxon>
        <taxon>Plectosphaerella</taxon>
    </lineage>
</organism>
<evidence type="ECO:0000256" key="6">
    <source>
        <dbReference type="SAM" id="MobiDB-lite"/>
    </source>
</evidence>
<evidence type="ECO:0000313" key="10">
    <source>
        <dbReference type="Proteomes" id="UP000813385"/>
    </source>
</evidence>
<accession>A0A8K0TBU9</accession>
<protein>
    <submittedName>
        <fullName evidence="9">Amino acid transporter</fullName>
    </submittedName>
</protein>
<dbReference type="AlphaFoldDB" id="A0A8K0TBU9"/>
<dbReference type="GO" id="GO:0016020">
    <property type="term" value="C:membrane"/>
    <property type="evidence" value="ECO:0007669"/>
    <property type="project" value="UniProtKB-SubCell"/>
</dbReference>
<dbReference type="GO" id="GO:0015179">
    <property type="term" value="F:L-amino acid transmembrane transporter activity"/>
    <property type="evidence" value="ECO:0007669"/>
    <property type="project" value="TreeGrafter"/>
</dbReference>
<dbReference type="OrthoDB" id="294730at2759"/>
<dbReference type="Gene3D" id="1.20.1740.10">
    <property type="entry name" value="Amino acid/polyamine transporter I"/>
    <property type="match status" value="1"/>
</dbReference>
<evidence type="ECO:0000256" key="7">
    <source>
        <dbReference type="SAM" id="Phobius"/>
    </source>
</evidence>
<feature type="transmembrane region" description="Helical" evidence="7">
    <location>
        <begin position="225"/>
        <end position="245"/>
    </location>
</feature>
<keyword evidence="3 7" id="KW-0812">Transmembrane</keyword>
<feature type="transmembrane region" description="Helical" evidence="7">
    <location>
        <begin position="119"/>
        <end position="141"/>
    </location>
</feature>
<dbReference type="FunFam" id="1.20.1740.10:FF:000039">
    <property type="entry name" value="Neutral amino acid transporter (Eurofung)"/>
    <property type="match status" value="1"/>
</dbReference>